<organism evidence="2 3">
    <name type="scientific">Azomonas macrocytogenes</name>
    <name type="common">Azotobacter macrocytogenes</name>
    <dbReference type="NCBI Taxonomy" id="69962"/>
    <lineage>
        <taxon>Bacteria</taxon>
        <taxon>Pseudomonadati</taxon>
        <taxon>Pseudomonadota</taxon>
        <taxon>Gammaproteobacteria</taxon>
        <taxon>Pseudomonadales</taxon>
        <taxon>Pseudomonadaceae</taxon>
        <taxon>Azomonas</taxon>
    </lineage>
</organism>
<sequence length="114" mass="12278">MDKQSIAVAAVLGAVLGFGASFLLFYQQQQSLHYRLEQSPPIVLIDLAKLAASYPQGATPEQTNQLMLRTNDAIARLRDAGYLVIDAQAVLSAPSDLYLPPEEIVAGTVEGHEP</sequence>
<dbReference type="Proteomes" id="UP000549250">
    <property type="component" value="Unassembled WGS sequence"/>
</dbReference>
<proteinExistence type="predicted"/>
<comment type="caution">
    <text evidence="2">The sequence shown here is derived from an EMBL/GenBank/DDBJ whole genome shotgun (WGS) entry which is preliminary data.</text>
</comment>
<keyword evidence="3" id="KW-1185">Reference proteome</keyword>
<evidence type="ECO:0000256" key="1">
    <source>
        <dbReference type="SAM" id="Phobius"/>
    </source>
</evidence>
<evidence type="ECO:0000313" key="2">
    <source>
        <dbReference type="EMBL" id="MBB3105179.1"/>
    </source>
</evidence>
<evidence type="ECO:0000313" key="3">
    <source>
        <dbReference type="Proteomes" id="UP000549250"/>
    </source>
</evidence>
<accession>A0A839T7V1</accession>
<keyword evidence="1" id="KW-0812">Transmembrane</keyword>
<evidence type="ECO:0008006" key="4">
    <source>
        <dbReference type="Google" id="ProtNLM"/>
    </source>
</evidence>
<name>A0A839T7V1_AZOMA</name>
<dbReference type="RefSeq" id="WP_183168048.1">
    <property type="nucleotide sequence ID" value="NZ_JACHXI010000027.1"/>
</dbReference>
<reference evidence="2 3" key="1">
    <citation type="submission" date="2020-08" db="EMBL/GenBank/DDBJ databases">
        <title>Genomic Encyclopedia of Type Strains, Phase III (KMG-III): the genomes of soil and plant-associated and newly described type strains.</title>
        <authorList>
            <person name="Whitman W."/>
        </authorList>
    </citation>
    <scope>NUCLEOTIDE SEQUENCE [LARGE SCALE GENOMIC DNA]</scope>
    <source>
        <strain evidence="2 3">CECT 4462</strain>
    </source>
</reference>
<feature type="transmembrane region" description="Helical" evidence="1">
    <location>
        <begin position="6"/>
        <end position="26"/>
    </location>
</feature>
<dbReference type="AlphaFoldDB" id="A0A839T7V1"/>
<dbReference type="EMBL" id="JACHXI010000027">
    <property type="protein sequence ID" value="MBB3105179.1"/>
    <property type="molecule type" value="Genomic_DNA"/>
</dbReference>
<protein>
    <recommendedName>
        <fullName evidence="4">Conjugative transfer protein 345</fullName>
    </recommendedName>
</protein>
<keyword evidence="1" id="KW-1133">Transmembrane helix</keyword>
<keyword evidence="1" id="KW-0472">Membrane</keyword>
<gene>
    <name evidence="2" type="ORF">FHR87_003614</name>
</gene>